<organism evidence="1 2">
    <name type="scientific">Trichuris trichiura</name>
    <name type="common">Whipworm</name>
    <name type="synonym">Trichocephalus trichiurus</name>
    <dbReference type="NCBI Taxonomy" id="36087"/>
    <lineage>
        <taxon>Eukaryota</taxon>
        <taxon>Metazoa</taxon>
        <taxon>Ecdysozoa</taxon>
        <taxon>Nematoda</taxon>
        <taxon>Enoplea</taxon>
        <taxon>Dorylaimia</taxon>
        <taxon>Trichinellida</taxon>
        <taxon>Trichuridae</taxon>
        <taxon>Trichuris</taxon>
    </lineage>
</organism>
<protein>
    <submittedName>
        <fullName evidence="1">Translin domain containing protein</fullName>
    </submittedName>
</protein>
<dbReference type="STRING" id="36087.A0A077Z979"/>
<dbReference type="GO" id="GO:0043565">
    <property type="term" value="F:sequence-specific DNA binding"/>
    <property type="evidence" value="ECO:0007669"/>
    <property type="project" value="InterPro"/>
</dbReference>
<dbReference type="SUPFAM" id="SSF74784">
    <property type="entry name" value="Translin"/>
    <property type="match status" value="1"/>
</dbReference>
<keyword evidence="2" id="KW-1185">Reference proteome</keyword>
<reference evidence="1" key="2">
    <citation type="submission" date="2014-03" db="EMBL/GenBank/DDBJ databases">
        <title>The whipworm genome and dual-species transcriptomics of an intimate host-pathogen interaction.</title>
        <authorList>
            <person name="Foth B.J."/>
            <person name="Tsai I.J."/>
            <person name="Reid A.J."/>
            <person name="Bancroft A.J."/>
            <person name="Nichol S."/>
            <person name="Tracey A."/>
            <person name="Holroyd N."/>
            <person name="Cotton J.A."/>
            <person name="Stanley E.J."/>
            <person name="Zarowiecki M."/>
            <person name="Liu J.Z."/>
            <person name="Huckvale T."/>
            <person name="Cooper P.J."/>
            <person name="Grencis R.K."/>
            <person name="Berriman M."/>
        </authorList>
    </citation>
    <scope>NUCLEOTIDE SEQUENCE [LARGE SCALE GENOMIC DNA]</scope>
</reference>
<dbReference type="Proteomes" id="UP000030665">
    <property type="component" value="Unassembled WGS sequence"/>
</dbReference>
<dbReference type="AlphaFoldDB" id="A0A077Z979"/>
<evidence type="ECO:0000313" key="1">
    <source>
        <dbReference type="EMBL" id="CDW57017.1"/>
    </source>
</evidence>
<sequence>MISDIGSDSRSSSETIEDAFHRYQKSLEKVESLRDSVAMDLRRLERCERTINGKLQCIHLPDGLNKLNQICGEAESMFDEVRIIAKTLADNVKLGDIPEFHKMYESILQSLIFDKCLIAFCKERKLLTFEVVASSLGVSTDHTVSVHLTLQDYLLGLLLLPAELVCCLIYRSLANFS</sequence>
<dbReference type="PANTHER" id="PTHR10741">
    <property type="entry name" value="TRANSLIN AND TRANSLIN ASSOCIATED PROTEIN X"/>
    <property type="match status" value="1"/>
</dbReference>
<evidence type="ECO:0000313" key="2">
    <source>
        <dbReference type="Proteomes" id="UP000030665"/>
    </source>
</evidence>
<dbReference type="InterPro" id="IPR002848">
    <property type="entry name" value="Translin_fam"/>
</dbReference>
<dbReference type="EMBL" id="HG806107">
    <property type="protein sequence ID" value="CDW57017.1"/>
    <property type="molecule type" value="Genomic_DNA"/>
</dbReference>
<proteinExistence type="predicted"/>
<dbReference type="Gene3D" id="1.20.58.190">
    <property type="entry name" value="Translin, domain 1"/>
    <property type="match status" value="1"/>
</dbReference>
<name>A0A077Z979_TRITR</name>
<dbReference type="InterPro" id="IPR016068">
    <property type="entry name" value="Translin_N"/>
</dbReference>
<dbReference type="InterPro" id="IPR036081">
    <property type="entry name" value="Translin_sf"/>
</dbReference>
<dbReference type="Pfam" id="PF01997">
    <property type="entry name" value="Translin"/>
    <property type="match status" value="1"/>
</dbReference>
<dbReference type="OrthoDB" id="829at2759"/>
<accession>A0A077Z979</accession>
<reference evidence="1" key="1">
    <citation type="submission" date="2014-01" db="EMBL/GenBank/DDBJ databases">
        <authorList>
            <person name="Aslett M."/>
        </authorList>
    </citation>
    <scope>NUCLEOTIDE SEQUENCE</scope>
</reference>
<gene>
    <name evidence="1" type="ORF">TTRE_0000530001</name>
</gene>